<name>A0AAD9JAD3_RIDPI</name>
<dbReference type="AlphaFoldDB" id="A0AAD9JAD3"/>
<dbReference type="PANTHER" id="PTHR15600">
    <property type="entry name" value="SACSIN"/>
    <property type="match status" value="1"/>
</dbReference>
<protein>
    <recommendedName>
        <fullName evidence="2">Sacsin/Nov domain-containing protein</fullName>
    </recommendedName>
</protein>
<evidence type="ECO:0000259" key="2">
    <source>
        <dbReference type="Pfam" id="PF25794"/>
    </source>
</evidence>
<proteinExistence type="predicted"/>
<dbReference type="EMBL" id="JAODUO010002946">
    <property type="protein sequence ID" value="KAK2149562.1"/>
    <property type="molecule type" value="Genomic_DNA"/>
</dbReference>
<organism evidence="3 4">
    <name type="scientific">Ridgeia piscesae</name>
    <name type="common">Tubeworm</name>
    <dbReference type="NCBI Taxonomy" id="27915"/>
    <lineage>
        <taxon>Eukaryota</taxon>
        <taxon>Metazoa</taxon>
        <taxon>Spiralia</taxon>
        <taxon>Lophotrochozoa</taxon>
        <taxon>Annelida</taxon>
        <taxon>Polychaeta</taxon>
        <taxon>Sedentaria</taxon>
        <taxon>Canalipalpata</taxon>
        <taxon>Sabellida</taxon>
        <taxon>Siboglinidae</taxon>
        <taxon>Ridgeia</taxon>
    </lineage>
</organism>
<sequence>MWGEQNCLSFETAADNVDVENFGLIRPSLIRQLRAILDQYPCYGHILKELNQNAEDAGARTVTFLYGQHTYGTTSLHHPNLAAFQGPAIYDYIDAVFSQEDWTGIITLQDSIKENDPMKVPRLSRINIDTLWTRETLIQWSTVYDNWKSSWLPRTGEKLPSNLSSNATVGQHKLTPPPTLDTSIAAAQC</sequence>
<comment type="caution">
    <text evidence="3">The sequence shown here is derived from an EMBL/GenBank/DDBJ whole genome shotgun (WGS) entry which is preliminary data.</text>
</comment>
<dbReference type="InterPro" id="IPR058210">
    <property type="entry name" value="SACS/Nov_dom"/>
</dbReference>
<dbReference type="InterPro" id="IPR052972">
    <property type="entry name" value="Sacsin_chaperone_reg"/>
</dbReference>
<keyword evidence="4" id="KW-1185">Reference proteome</keyword>
<reference evidence="3" key="1">
    <citation type="journal article" date="2023" name="Mol. Biol. Evol.">
        <title>Third-Generation Sequencing Reveals the Adaptive Role of the Epigenome in Three Deep-Sea Polychaetes.</title>
        <authorList>
            <person name="Perez M."/>
            <person name="Aroh O."/>
            <person name="Sun Y."/>
            <person name="Lan Y."/>
            <person name="Juniper S.K."/>
            <person name="Young C.R."/>
            <person name="Angers B."/>
            <person name="Qian P.Y."/>
        </authorList>
    </citation>
    <scope>NUCLEOTIDE SEQUENCE</scope>
    <source>
        <strain evidence="3">R07B-5</strain>
    </source>
</reference>
<dbReference type="Pfam" id="PF25794">
    <property type="entry name" value="SACS"/>
    <property type="match status" value="1"/>
</dbReference>
<evidence type="ECO:0000256" key="1">
    <source>
        <dbReference type="SAM" id="MobiDB-lite"/>
    </source>
</evidence>
<evidence type="ECO:0000313" key="3">
    <source>
        <dbReference type="EMBL" id="KAK2149562.1"/>
    </source>
</evidence>
<feature type="domain" description="Sacsin/Nov" evidence="2">
    <location>
        <begin position="28"/>
        <end position="121"/>
    </location>
</feature>
<gene>
    <name evidence="3" type="ORF">NP493_2964g00002</name>
</gene>
<evidence type="ECO:0000313" key="4">
    <source>
        <dbReference type="Proteomes" id="UP001209878"/>
    </source>
</evidence>
<dbReference type="Proteomes" id="UP001209878">
    <property type="component" value="Unassembled WGS sequence"/>
</dbReference>
<feature type="region of interest" description="Disordered" evidence="1">
    <location>
        <begin position="162"/>
        <end position="189"/>
    </location>
</feature>
<accession>A0AAD9JAD3</accession>
<dbReference type="PANTHER" id="PTHR15600:SF42">
    <property type="entry name" value="SACSIN"/>
    <property type="match status" value="1"/>
</dbReference>
<dbReference type="GO" id="GO:0030544">
    <property type="term" value="F:Hsp70 protein binding"/>
    <property type="evidence" value="ECO:0007669"/>
    <property type="project" value="TreeGrafter"/>
</dbReference>